<accession>A0A6C0LIT6</accession>
<sequence>MGYAVELSFDISKSGSYTSKQELIALKAREYNSSTQYSMHEMEGCGRKTVRNESINVVLFEDSDFDNMLAFIREIKTDKISCIDCIYTDEISCNLLYASPKYLRRLDKPMSLDIRRSMKNTKHPAILAVKKALRLNS</sequence>
<dbReference type="EMBL" id="MN740505">
    <property type="protein sequence ID" value="QHU30340.1"/>
    <property type="molecule type" value="Genomic_DNA"/>
</dbReference>
<proteinExistence type="predicted"/>
<organism evidence="1">
    <name type="scientific">viral metagenome</name>
    <dbReference type="NCBI Taxonomy" id="1070528"/>
    <lineage>
        <taxon>unclassified sequences</taxon>
        <taxon>metagenomes</taxon>
        <taxon>organismal metagenomes</taxon>
    </lineage>
</organism>
<evidence type="ECO:0000313" key="1">
    <source>
        <dbReference type="EMBL" id="QHU30340.1"/>
    </source>
</evidence>
<protein>
    <submittedName>
        <fullName evidence="1">Uncharacterized protein</fullName>
    </submittedName>
</protein>
<reference evidence="1" key="1">
    <citation type="journal article" date="2020" name="Nature">
        <title>Giant virus diversity and host interactions through global metagenomics.</title>
        <authorList>
            <person name="Schulz F."/>
            <person name="Roux S."/>
            <person name="Paez-Espino D."/>
            <person name="Jungbluth S."/>
            <person name="Walsh D.A."/>
            <person name="Denef V.J."/>
            <person name="McMahon K.D."/>
            <person name="Konstantinidis K.T."/>
            <person name="Eloe-Fadrosh E.A."/>
            <person name="Kyrpides N.C."/>
            <person name="Woyke T."/>
        </authorList>
    </citation>
    <scope>NUCLEOTIDE SEQUENCE</scope>
    <source>
        <strain evidence="1">GVMAG-M-3300027833-11</strain>
    </source>
</reference>
<name>A0A6C0LIT6_9ZZZZ</name>
<dbReference type="AlphaFoldDB" id="A0A6C0LIT6"/>